<feature type="transmembrane region" description="Helical" evidence="1">
    <location>
        <begin position="263"/>
        <end position="289"/>
    </location>
</feature>
<protein>
    <recommendedName>
        <fullName evidence="4">Integral membrane protein</fullName>
    </recommendedName>
</protein>
<name>A0A0A2K8H5_PENEN</name>
<keyword evidence="1" id="KW-1133">Transmembrane helix</keyword>
<feature type="transmembrane region" description="Helical" evidence="1">
    <location>
        <begin position="226"/>
        <end position="251"/>
    </location>
</feature>
<keyword evidence="3" id="KW-1185">Reference proteome</keyword>
<evidence type="ECO:0008006" key="4">
    <source>
        <dbReference type="Google" id="ProtNLM"/>
    </source>
</evidence>
<evidence type="ECO:0000256" key="1">
    <source>
        <dbReference type="SAM" id="Phobius"/>
    </source>
</evidence>
<dbReference type="AlphaFoldDB" id="A0A0A2K8H5"/>
<dbReference type="GeneID" id="27676896"/>
<evidence type="ECO:0000313" key="2">
    <source>
        <dbReference type="EMBL" id="KGO63188.1"/>
    </source>
</evidence>
<evidence type="ECO:0000313" key="3">
    <source>
        <dbReference type="Proteomes" id="UP000030143"/>
    </source>
</evidence>
<feature type="transmembrane region" description="Helical" evidence="1">
    <location>
        <begin position="147"/>
        <end position="172"/>
    </location>
</feature>
<keyword evidence="1" id="KW-0812">Transmembrane</keyword>
<accession>A0A0A2K8H5</accession>
<feature type="transmembrane region" description="Helical" evidence="1">
    <location>
        <begin position="71"/>
        <end position="91"/>
    </location>
</feature>
<dbReference type="Proteomes" id="UP000030143">
    <property type="component" value="Unassembled WGS sequence"/>
</dbReference>
<proteinExistence type="predicted"/>
<reference evidence="2 3" key="1">
    <citation type="journal article" date="2015" name="Mol. Plant Microbe Interact.">
        <title>Genome, transcriptome, and functional analyses of Penicillium expansum provide new insights into secondary metabolism and pathogenicity.</title>
        <authorList>
            <person name="Ballester A.R."/>
            <person name="Marcet-Houben M."/>
            <person name="Levin E."/>
            <person name="Sela N."/>
            <person name="Selma-Lazaro C."/>
            <person name="Carmona L."/>
            <person name="Wisniewski M."/>
            <person name="Droby S."/>
            <person name="Gonzalez-Candelas L."/>
            <person name="Gabaldon T."/>
        </authorList>
    </citation>
    <scope>NUCLEOTIDE SEQUENCE [LARGE SCALE GENOMIC DNA]</scope>
    <source>
        <strain evidence="2 3">MD-8</strain>
    </source>
</reference>
<comment type="caution">
    <text evidence="2">The sequence shown here is derived from an EMBL/GenBank/DDBJ whole genome shotgun (WGS) entry which is preliminary data.</text>
</comment>
<dbReference type="VEuPathDB" id="FungiDB:PEXP_059440"/>
<feature type="transmembrane region" description="Helical" evidence="1">
    <location>
        <begin position="192"/>
        <end position="214"/>
    </location>
</feature>
<feature type="transmembrane region" description="Helical" evidence="1">
    <location>
        <begin position="36"/>
        <end position="59"/>
    </location>
</feature>
<dbReference type="HOGENOM" id="CLU_054081_0_0_1"/>
<sequence length="359" mass="41124">MAPRRGGGFSSSYYGDNNQWSDMTWLSLDNYRGKSFFLTQFAFDILSLLAFIVFFIWACRIRDRSLPLKGLICALTSFICSQMSIIAWEALYVAGAEVTMYYLISLMLWDFFRVMAICFTFYVFWNLIHSSLGLINASGKPHVAVSIVHYLFLIIIFVLSFAEWGLCVGSYVRSVTSTYDETLQLIWTHVNGATDILCWAFSMEILAWIIFVVVKAGNHVFVSKMPAVAIITAATAWFAVFAVAAIIYIRYTLVYGDYYSWPIYLNAVATILKFVFWVGTYTGILLCCAKWHKLDDEQKYRVPQYQSRYPPDQFPPRYLAQYPEGQNPPIQQQPYSVAPYLDHSAQPQTHPHHVSPQQG</sequence>
<gene>
    <name evidence="2" type="ORF">PEX2_042020</name>
</gene>
<organism evidence="2 3">
    <name type="scientific">Penicillium expansum</name>
    <name type="common">Blue mold rot fungus</name>
    <dbReference type="NCBI Taxonomy" id="27334"/>
    <lineage>
        <taxon>Eukaryota</taxon>
        <taxon>Fungi</taxon>
        <taxon>Dikarya</taxon>
        <taxon>Ascomycota</taxon>
        <taxon>Pezizomycotina</taxon>
        <taxon>Eurotiomycetes</taxon>
        <taxon>Eurotiomycetidae</taxon>
        <taxon>Eurotiales</taxon>
        <taxon>Aspergillaceae</taxon>
        <taxon>Penicillium</taxon>
    </lineage>
</organism>
<dbReference type="RefSeq" id="XP_016603669.1">
    <property type="nucleotide sequence ID" value="XM_016741477.1"/>
</dbReference>
<keyword evidence="1" id="KW-0472">Membrane</keyword>
<dbReference type="EMBL" id="JQFZ01000015">
    <property type="protein sequence ID" value="KGO63188.1"/>
    <property type="molecule type" value="Genomic_DNA"/>
</dbReference>
<feature type="transmembrane region" description="Helical" evidence="1">
    <location>
        <begin position="111"/>
        <end position="135"/>
    </location>
</feature>